<feature type="compositionally biased region" description="Polar residues" evidence="1">
    <location>
        <begin position="120"/>
        <end position="138"/>
    </location>
</feature>
<feature type="compositionally biased region" description="Polar residues" evidence="1">
    <location>
        <begin position="9"/>
        <end position="18"/>
    </location>
</feature>
<dbReference type="AlphaFoldDB" id="A0A6A6YTF1"/>
<reference evidence="4" key="3">
    <citation type="submission" date="2025-04" db="UniProtKB">
        <authorList>
            <consortium name="RefSeq"/>
        </authorList>
    </citation>
    <scope>IDENTIFICATION</scope>
    <source>
        <strain evidence="4">CBS 304.34</strain>
    </source>
</reference>
<reference evidence="2 4" key="1">
    <citation type="journal article" date="2020" name="Stud. Mycol.">
        <title>101 Dothideomycetes genomes: a test case for predicting lifestyles and emergence of pathogens.</title>
        <authorList>
            <person name="Haridas S."/>
            <person name="Albert R."/>
            <person name="Binder M."/>
            <person name="Bloem J."/>
            <person name="Labutti K."/>
            <person name="Salamov A."/>
            <person name="Andreopoulos B."/>
            <person name="Baker S."/>
            <person name="Barry K."/>
            <person name="Bills G."/>
            <person name="Bluhm B."/>
            <person name="Cannon C."/>
            <person name="Castanera R."/>
            <person name="Culley D."/>
            <person name="Daum C."/>
            <person name="Ezra D."/>
            <person name="Gonzalez J."/>
            <person name="Henrissat B."/>
            <person name="Kuo A."/>
            <person name="Liang C."/>
            <person name="Lipzen A."/>
            <person name="Lutzoni F."/>
            <person name="Magnuson J."/>
            <person name="Mondo S."/>
            <person name="Nolan M."/>
            <person name="Ohm R."/>
            <person name="Pangilinan J."/>
            <person name="Park H.-J."/>
            <person name="Ramirez L."/>
            <person name="Alfaro M."/>
            <person name="Sun H."/>
            <person name="Tritt A."/>
            <person name="Yoshinaga Y."/>
            <person name="Zwiers L.-H."/>
            <person name="Turgeon B."/>
            <person name="Goodwin S."/>
            <person name="Spatafora J."/>
            <person name="Crous P."/>
            <person name="Grigoriev I."/>
        </authorList>
    </citation>
    <scope>NUCLEOTIDE SEQUENCE</scope>
    <source>
        <strain evidence="2 4">CBS 304.34</strain>
    </source>
</reference>
<evidence type="ECO:0000313" key="2">
    <source>
        <dbReference type="EMBL" id="KAF2811799.1"/>
    </source>
</evidence>
<evidence type="ECO:0000313" key="4">
    <source>
        <dbReference type="RefSeq" id="XP_033578763.1"/>
    </source>
</evidence>
<sequence>MGGLKGKTSGLQNASNPPDTRHKGRGDSRRPDDRSHRSGSAHHFFSLDYGDSQSNPPQSSETLGQTETSTTGRKRPHPEDDESNSKSLEASSKKAKIAYNTKDSGLELYEGHPTPAKLSPPSQNEEPNGSAIGSTRSFSEADKEAENARKKEAAAKKEREEAERKFHEREIECDRLLESPRSSPTLPAPISGQNFTPRPAQPQTPSQSQSLAGSEDGEIIEFVLETGTLASSGTPQAFRKPVRSQQPPAASNRANATRSSGTTTKGSKDVQMMA</sequence>
<name>A0A6A6YTF1_9PEZI</name>
<feature type="compositionally biased region" description="Polar residues" evidence="1">
    <location>
        <begin position="51"/>
        <end position="71"/>
    </location>
</feature>
<feature type="compositionally biased region" description="Low complexity" evidence="1">
    <location>
        <begin position="249"/>
        <end position="265"/>
    </location>
</feature>
<dbReference type="Proteomes" id="UP000504636">
    <property type="component" value="Unplaced"/>
</dbReference>
<evidence type="ECO:0000313" key="3">
    <source>
        <dbReference type="Proteomes" id="UP000504636"/>
    </source>
</evidence>
<protein>
    <submittedName>
        <fullName evidence="2 4">Uncharacterized protein</fullName>
    </submittedName>
</protein>
<feature type="compositionally biased region" description="Basic and acidic residues" evidence="1">
    <location>
        <begin position="19"/>
        <end position="36"/>
    </location>
</feature>
<feature type="compositionally biased region" description="Low complexity" evidence="1">
    <location>
        <begin position="197"/>
        <end position="210"/>
    </location>
</feature>
<gene>
    <name evidence="2 4" type="ORF">BDZ99DRAFT_569760</name>
</gene>
<keyword evidence="3" id="KW-1185">Reference proteome</keyword>
<feature type="compositionally biased region" description="Basic and acidic residues" evidence="1">
    <location>
        <begin position="139"/>
        <end position="178"/>
    </location>
</feature>
<feature type="region of interest" description="Disordered" evidence="1">
    <location>
        <begin position="1"/>
        <end position="274"/>
    </location>
</feature>
<dbReference type="EMBL" id="MU003698">
    <property type="protein sequence ID" value="KAF2811799.1"/>
    <property type="molecule type" value="Genomic_DNA"/>
</dbReference>
<organism evidence="2">
    <name type="scientific">Mytilinidion resinicola</name>
    <dbReference type="NCBI Taxonomy" id="574789"/>
    <lineage>
        <taxon>Eukaryota</taxon>
        <taxon>Fungi</taxon>
        <taxon>Dikarya</taxon>
        <taxon>Ascomycota</taxon>
        <taxon>Pezizomycotina</taxon>
        <taxon>Dothideomycetes</taxon>
        <taxon>Pleosporomycetidae</taxon>
        <taxon>Mytilinidiales</taxon>
        <taxon>Mytilinidiaceae</taxon>
        <taxon>Mytilinidion</taxon>
    </lineage>
</organism>
<evidence type="ECO:0000256" key="1">
    <source>
        <dbReference type="SAM" id="MobiDB-lite"/>
    </source>
</evidence>
<dbReference type="GeneID" id="54468811"/>
<accession>A0A6A6YTF1</accession>
<dbReference type="RefSeq" id="XP_033578763.1">
    <property type="nucleotide sequence ID" value="XM_033727918.1"/>
</dbReference>
<proteinExistence type="predicted"/>
<feature type="compositionally biased region" description="Polar residues" evidence="1">
    <location>
        <begin position="180"/>
        <end position="196"/>
    </location>
</feature>
<reference evidence="4" key="2">
    <citation type="submission" date="2020-04" db="EMBL/GenBank/DDBJ databases">
        <authorList>
            <consortium name="NCBI Genome Project"/>
        </authorList>
    </citation>
    <scope>NUCLEOTIDE SEQUENCE</scope>
    <source>
        <strain evidence="4">CBS 304.34</strain>
    </source>
</reference>